<evidence type="ECO:0000256" key="2">
    <source>
        <dbReference type="ARBA" id="ARBA00004496"/>
    </source>
</evidence>
<dbReference type="FunFam" id="1.20.1410.10:FF:000005">
    <property type="entry name" value="cyclin-D1-binding protein 1"/>
    <property type="match status" value="1"/>
</dbReference>
<comment type="similarity">
    <text evidence="3">Belongs to the CCNDBP1 family.</text>
</comment>
<dbReference type="GO" id="GO:0005634">
    <property type="term" value="C:nucleus"/>
    <property type="evidence" value="ECO:0007669"/>
    <property type="project" value="UniProtKB-SubCell"/>
</dbReference>
<evidence type="ECO:0000256" key="4">
    <source>
        <dbReference type="ARBA" id="ARBA00022490"/>
    </source>
</evidence>
<feature type="region of interest" description="Disordered" evidence="7">
    <location>
        <begin position="212"/>
        <end position="233"/>
    </location>
</feature>
<feature type="domain" description="Cyclin-D1-binding protein 1-like C-terminal" evidence="9">
    <location>
        <begin position="224"/>
        <end position="329"/>
    </location>
</feature>
<name>A0AA97JED4_EUBMA</name>
<dbReference type="Gene3D" id="1.20.1410.10">
    <property type="entry name" value="I/LWEQ domain"/>
    <property type="match status" value="1"/>
</dbReference>
<dbReference type="Gene3D" id="1.20.1420.10">
    <property type="entry name" value="Talin, central domain"/>
    <property type="match status" value="1"/>
</dbReference>
<evidence type="ECO:0000256" key="6">
    <source>
        <dbReference type="ARBA" id="ARBA00023306"/>
    </source>
</evidence>
<gene>
    <name evidence="11" type="primary">CCNDBP1</name>
</gene>
<keyword evidence="4" id="KW-0963">Cytoplasm</keyword>
<proteinExistence type="inferred from homology"/>
<feature type="domain" description="Cyclin-D1-binding protein 1-like N-terminal" evidence="8">
    <location>
        <begin position="53"/>
        <end position="214"/>
    </location>
</feature>
<dbReference type="KEGG" id="emc:129330193"/>
<dbReference type="RefSeq" id="XP_054836160.1">
    <property type="nucleotide sequence ID" value="XM_054980185.1"/>
</dbReference>
<protein>
    <submittedName>
        <fullName evidence="11">Cyclin-D1-binding protein 1</fullName>
    </submittedName>
</protein>
<dbReference type="GeneID" id="129330193"/>
<keyword evidence="10" id="KW-1185">Reference proteome</keyword>
<dbReference type="PANTHER" id="PTHR15492">
    <property type="entry name" value="CYCLIN D1-BINDING PROTEIN 1"/>
    <property type="match status" value="1"/>
</dbReference>
<evidence type="ECO:0000259" key="9">
    <source>
        <dbReference type="Pfam" id="PF20936"/>
    </source>
</evidence>
<dbReference type="InterPro" id="IPR049317">
    <property type="entry name" value="GCIP-like_N"/>
</dbReference>
<evidence type="ECO:0000256" key="5">
    <source>
        <dbReference type="ARBA" id="ARBA00023242"/>
    </source>
</evidence>
<sequence>MEAGEAAALRELRAAMREALAGLPGGGEARREGGGGGGGGFERAGVWDALAAACQAASRAATQLSLAASGPARAWPPQEGRGASGAGPGASPRRALLRPQELQWLSGEAQRSVRAAGAACRGLPAEQGRTLGAAVRRAVAGLAEGMLRLSEALLRAPAPESSGPERLVSTGAVWEACERLAGLPRDNQAAVAAAVASALAVVKDAVEEMEQALAEGGDPGRDPLEDEEMGSGGDRDVCWTEAERQLLGPCMGLVKAAKACLKKLLGAVKAQGRVDTAEQVAQLDDLAEAAGDVSPSVDELVLSTYPPVNQLTLRLNAGKLASVLKKVLEIVRASHVCVPSEESWVQFLAGAIDHNMDKIKDFTQGAL</sequence>
<dbReference type="Pfam" id="PF20936">
    <property type="entry name" value="GCIP_C"/>
    <property type="match status" value="1"/>
</dbReference>
<evidence type="ECO:0000259" key="8">
    <source>
        <dbReference type="Pfam" id="PF13324"/>
    </source>
</evidence>
<evidence type="ECO:0000313" key="11">
    <source>
        <dbReference type="RefSeq" id="XP_054836160.1"/>
    </source>
</evidence>
<dbReference type="PANTHER" id="PTHR15492:SF1">
    <property type="entry name" value="CYCLIN-D1-BINDING PROTEIN 1"/>
    <property type="match status" value="1"/>
</dbReference>
<dbReference type="AlphaFoldDB" id="A0AA97JED4"/>
<keyword evidence="6" id="KW-0131">Cell cycle</keyword>
<evidence type="ECO:0000256" key="3">
    <source>
        <dbReference type="ARBA" id="ARBA00008940"/>
    </source>
</evidence>
<evidence type="ECO:0000256" key="7">
    <source>
        <dbReference type="SAM" id="MobiDB-lite"/>
    </source>
</evidence>
<dbReference type="GO" id="GO:0005737">
    <property type="term" value="C:cytoplasm"/>
    <property type="evidence" value="ECO:0007669"/>
    <property type="project" value="UniProtKB-SubCell"/>
</dbReference>
<dbReference type="Proteomes" id="UP001190640">
    <property type="component" value="Chromosome 5"/>
</dbReference>
<feature type="region of interest" description="Disordered" evidence="7">
    <location>
        <begin position="71"/>
        <end position="93"/>
    </location>
</feature>
<evidence type="ECO:0000313" key="10">
    <source>
        <dbReference type="Proteomes" id="UP001190640"/>
    </source>
</evidence>
<dbReference type="CTD" id="23582"/>
<reference evidence="11" key="1">
    <citation type="submission" date="2025-08" db="UniProtKB">
        <authorList>
            <consortium name="RefSeq"/>
        </authorList>
    </citation>
    <scope>IDENTIFICATION</scope>
    <source>
        <tissue evidence="11">Blood</tissue>
    </source>
</reference>
<dbReference type="Pfam" id="PF13324">
    <property type="entry name" value="GCIP_N"/>
    <property type="match status" value="1"/>
</dbReference>
<dbReference type="InterPro" id="IPR049318">
    <property type="entry name" value="GCIP_C"/>
</dbReference>
<keyword evidence="5" id="KW-0539">Nucleus</keyword>
<organism evidence="10 11">
    <name type="scientific">Eublepharis macularius</name>
    <name type="common">Leopard gecko</name>
    <name type="synonym">Cyrtodactylus macularius</name>
    <dbReference type="NCBI Taxonomy" id="481883"/>
    <lineage>
        <taxon>Eukaryota</taxon>
        <taxon>Metazoa</taxon>
        <taxon>Chordata</taxon>
        <taxon>Craniata</taxon>
        <taxon>Vertebrata</taxon>
        <taxon>Euteleostomi</taxon>
        <taxon>Lepidosauria</taxon>
        <taxon>Squamata</taxon>
        <taxon>Bifurcata</taxon>
        <taxon>Gekkota</taxon>
        <taxon>Eublepharidae</taxon>
        <taxon>Eublepharinae</taxon>
        <taxon>Eublepharis</taxon>
    </lineage>
</organism>
<feature type="region of interest" description="Disordered" evidence="7">
    <location>
        <begin position="21"/>
        <end position="40"/>
    </location>
</feature>
<comment type="subcellular location">
    <subcellularLocation>
        <location evidence="2">Cytoplasm</location>
    </subcellularLocation>
    <subcellularLocation>
        <location evidence="1">Nucleus</location>
    </subcellularLocation>
</comment>
<accession>A0AA97JED4</accession>
<dbReference type="InterPro" id="IPR026907">
    <property type="entry name" value="GCIP-like"/>
</dbReference>
<evidence type="ECO:0000256" key="1">
    <source>
        <dbReference type="ARBA" id="ARBA00004123"/>
    </source>
</evidence>